<accession>A0A1F8DRX7</accession>
<protein>
    <submittedName>
        <fullName evidence="1">Uncharacterized protein</fullName>
    </submittedName>
</protein>
<dbReference type="STRING" id="1802555.A2755_03425"/>
<dbReference type="EMBL" id="MGIP01000019">
    <property type="protein sequence ID" value="OGM90578.1"/>
    <property type="molecule type" value="Genomic_DNA"/>
</dbReference>
<name>A0A1F8DRX7_9BACT</name>
<proteinExistence type="predicted"/>
<comment type="caution">
    <text evidence="1">The sequence shown here is derived from an EMBL/GenBank/DDBJ whole genome shotgun (WGS) entry which is preliminary data.</text>
</comment>
<dbReference type="AlphaFoldDB" id="A0A1F8DRX7"/>
<evidence type="ECO:0000313" key="1">
    <source>
        <dbReference type="EMBL" id="OGM90578.1"/>
    </source>
</evidence>
<reference evidence="1 2" key="1">
    <citation type="journal article" date="2016" name="Nat. Commun.">
        <title>Thousands of microbial genomes shed light on interconnected biogeochemical processes in an aquifer system.</title>
        <authorList>
            <person name="Anantharaman K."/>
            <person name="Brown C.T."/>
            <person name="Hug L.A."/>
            <person name="Sharon I."/>
            <person name="Castelle C.J."/>
            <person name="Probst A.J."/>
            <person name="Thomas B.C."/>
            <person name="Singh A."/>
            <person name="Wilkins M.J."/>
            <person name="Karaoz U."/>
            <person name="Brodie E.L."/>
            <person name="Williams K.H."/>
            <person name="Hubbard S.S."/>
            <person name="Banfield J.F."/>
        </authorList>
    </citation>
    <scope>NUCLEOTIDE SEQUENCE [LARGE SCALE GENOMIC DNA]</scope>
</reference>
<gene>
    <name evidence="1" type="ORF">A2755_03425</name>
</gene>
<dbReference type="Proteomes" id="UP000177029">
    <property type="component" value="Unassembled WGS sequence"/>
</dbReference>
<organism evidence="1 2">
    <name type="scientific">Candidatus Wolfebacteria bacterium RIFCSPHIGHO2_01_FULL_48_22</name>
    <dbReference type="NCBI Taxonomy" id="1802555"/>
    <lineage>
        <taxon>Bacteria</taxon>
        <taxon>Candidatus Wolfeibacteriota</taxon>
    </lineage>
</organism>
<sequence>MKRTILILIICTVVGSTLGFLVPPRRVHAQADGSGWAIFGEMLAEWGKTILKWVEDELWPVLRDQAVKRIVDDLTDQIIDSIENGGEPLFIQDPLGELQRVGDITFDTFNSYLGSETGVNLCAPFQAELSLYFQTTFQREQPFGLPVQCTFSEFQQALQDSAHLIERGGWVTFQQAFIPSNNFFGASLLVDQAYMNETQRKLKEASDRMNRNLGFDDVSLCTQWRNPRSGDLAVSENEAYSMALEMSGYAMPLTQDQDQQVQNIMEGLCTRRETLTPGSIVAEAATKGVLKDFEYAANVQSIISALINTALSKVFDKDKGGLLAAHSSVRGTSFGYESYTGKTFKDQVDAAIRDLEAKKESYYGINAYLQVLEPKILHARRGALSAIALCTNWYDTNKNNNEGGAIGYPHFGYVIYDPQEGMRVTATLGDLVEIPFASSSPLFADSWETLFDSSPDSNGGFFMRDPTMGEPLAHEGYFTGLERARRAARDALNGTPENPEGISRRLEGYLAELRAIQTNPETGIKNAVIASLQAGPPSLTADEARAIFESASSTFVLEYIADSTDRMNRILGIATREFSDYTSEFSVVVSDAVRQSSYGSGPGNLNIANLSLSATLDSLIQGFTTTPYGAFVDSRPWTGSLHIKNLIRNSIPGEYSPMFFCENRT</sequence>
<evidence type="ECO:0000313" key="2">
    <source>
        <dbReference type="Proteomes" id="UP000177029"/>
    </source>
</evidence>